<dbReference type="InterPro" id="IPR048666">
    <property type="entry name" value="RedAm-like_C"/>
</dbReference>
<evidence type="ECO:0000256" key="2">
    <source>
        <dbReference type="ARBA" id="ARBA00023002"/>
    </source>
</evidence>
<organism evidence="5 6">
    <name type="scientific">Actinomadura namibiensis</name>
    <dbReference type="NCBI Taxonomy" id="182080"/>
    <lineage>
        <taxon>Bacteria</taxon>
        <taxon>Bacillati</taxon>
        <taxon>Actinomycetota</taxon>
        <taxon>Actinomycetes</taxon>
        <taxon>Streptosporangiales</taxon>
        <taxon>Thermomonosporaceae</taxon>
        <taxon>Actinomadura</taxon>
    </lineage>
</organism>
<dbReference type="Pfam" id="PF03446">
    <property type="entry name" value="NAD_binding_2"/>
    <property type="match status" value="1"/>
</dbReference>
<dbReference type="RefSeq" id="WP_182845788.1">
    <property type="nucleotide sequence ID" value="NZ_BAAALP010000072.1"/>
</dbReference>
<evidence type="ECO:0000259" key="4">
    <source>
        <dbReference type="Pfam" id="PF21761"/>
    </source>
</evidence>
<keyword evidence="2" id="KW-0560">Oxidoreductase</keyword>
<name>A0A7W3LSR4_ACTNM</name>
<evidence type="ECO:0000313" key="6">
    <source>
        <dbReference type="Proteomes" id="UP000572680"/>
    </source>
</evidence>
<evidence type="ECO:0000259" key="3">
    <source>
        <dbReference type="Pfam" id="PF03446"/>
    </source>
</evidence>
<dbReference type="GO" id="GO:0016491">
    <property type="term" value="F:oxidoreductase activity"/>
    <property type="evidence" value="ECO:0007669"/>
    <property type="project" value="UniProtKB-KW"/>
</dbReference>
<dbReference type="PIRSF" id="PIRSF000103">
    <property type="entry name" value="HIBADH"/>
    <property type="match status" value="1"/>
</dbReference>
<dbReference type="GO" id="GO:0050661">
    <property type="term" value="F:NADP binding"/>
    <property type="evidence" value="ECO:0007669"/>
    <property type="project" value="InterPro"/>
</dbReference>
<dbReference type="InterPro" id="IPR036291">
    <property type="entry name" value="NAD(P)-bd_dom_sf"/>
</dbReference>
<dbReference type="PANTHER" id="PTHR43580:SF2">
    <property type="entry name" value="CYTOKINE-LIKE NUCLEAR FACTOR N-PAC"/>
    <property type="match status" value="1"/>
</dbReference>
<feature type="domain" description="6-phosphogluconate dehydrogenase NADP-binding" evidence="3">
    <location>
        <begin position="10"/>
        <end position="164"/>
    </location>
</feature>
<dbReference type="SUPFAM" id="SSF51735">
    <property type="entry name" value="NAD(P)-binding Rossmann-fold domains"/>
    <property type="match status" value="1"/>
</dbReference>
<comment type="similarity">
    <text evidence="1">Belongs to the HIBADH-related family.</text>
</comment>
<reference evidence="5 6" key="1">
    <citation type="submission" date="2020-08" db="EMBL/GenBank/DDBJ databases">
        <title>Genomic Encyclopedia of Type Strains, Phase IV (KMG-IV): sequencing the most valuable type-strain genomes for metagenomic binning, comparative biology and taxonomic classification.</title>
        <authorList>
            <person name="Goeker M."/>
        </authorList>
    </citation>
    <scope>NUCLEOTIDE SEQUENCE [LARGE SCALE GENOMIC DNA]</scope>
    <source>
        <strain evidence="5 6">DSM 44197</strain>
    </source>
</reference>
<dbReference type="InterPro" id="IPR015815">
    <property type="entry name" value="HIBADH-related"/>
</dbReference>
<evidence type="ECO:0000256" key="1">
    <source>
        <dbReference type="ARBA" id="ARBA00009080"/>
    </source>
</evidence>
<keyword evidence="6" id="KW-1185">Reference proteome</keyword>
<evidence type="ECO:0000313" key="5">
    <source>
        <dbReference type="EMBL" id="MBA8953615.1"/>
    </source>
</evidence>
<accession>A0A7W3LSR4</accession>
<sequence length="310" mass="32489">MGNHENRTPVTVIGLGLMGRALAGAFLRAGHLTTVWNRTAAKAEPLVAQGARLAGSPREAVAAGPLVVVCVTDYDAVRELLEPLEDVLGDRVLVNLTSGTSRQARETAAWAARRGVTYLDGAIMAAPQGIGTADALVYYSGPRSAFDLHEPTLRSLGDEATHLGDDHGLPALYGVAATSVMWGLLDGFLQGAALLGTAGVDASTFAAFTRENIGTIVDWMSGYARQIDDGAYTALDATIEIQLDAMAHLVHESESVGVSADLPRFFKSLGDRAVAEGHGGDGYAAMIELFRKPSAGVRHQRRGGASTHNG</sequence>
<dbReference type="EMBL" id="JACJIA010000007">
    <property type="protein sequence ID" value="MBA8953615.1"/>
    <property type="molecule type" value="Genomic_DNA"/>
</dbReference>
<dbReference type="InterPro" id="IPR013328">
    <property type="entry name" value="6PGD_dom2"/>
</dbReference>
<gene>
    <name evidence="5" type="ORF">HNR61_005268</name>
</gene>
<dbReference type="Proteomes" id="UP000572680">
    <property type="component" value="Unassembled WGS sequence"/>
</dbReference>
<dbReference type="AlphaFoldDB" id="A0A7W3LSR4"/>
<dbReference type="Pfam" id="PF21761">
    <property type="entry name" value="RedAm-like_C"/>
    <property type="match status" value="1"/>
</dbReference>
<feature type="domain" description="NADPH-dependent reductive aminase-like C-terminal" evidence="4">
    <location>
        <begin position="166"/>
        <end position="292"/>
    </location>
</feature>
<dbReference type="PANTHER" id="PTHR43580">
    <property type="entry name" value="OXIDOREDUCTASE GLYR1-RELATED"/>
    <property type="match status" value="1"/>
</dbReference>
<dbReference type="Gene3D" id="1.10.1040.10">
    <property type="entry name" value="N-(1-d-carboxylethyl)-l-norvaline Dehydrogenase, domain 2"/>
    <property type="match status" value="1"/>
</dbReference>
<protein>
    <submittedName>
        <fullName evidence="5">3-hydroxyisobutyrate dehydrogenase-like beta-hydroxyacid dehydrogenase</fullName>
    </submittedName>
</protein>
<dbReference type="InterPro" id="IPR006115">
    <property type="entry name" value="6PGDH_NADP-bd"/>
</dbReference>
<proteinExistence type="inferred from homology"/>
<dbReference type="Gene3D" id="3.40.50.720">
    <property type="entry name" value="NAD(P)-binding Rossmann-like Domain"/>
    <property type="match status" value="1"/>
</dbReference>
<comment type="caution">
    <text evidence="5">The sequence shown here is derived from an EMBL/GenBank/DDBJ whole genome shotgun (WGS) entry which is preliminary data.</text>
</comment>
<dbReference type="InterPro" id="IPR051265">
    <property type="entry name" value="HIBADH-related_NP60_sf"/>
</dbReference>